<dbReference type="Proteomes" id="UP001190700">
    <property type="component" value="Unassembled WGS sequence"/>
</dbReference>
<organism evidence="1 2">
    <name type="scientific">Cymbomonas tetramitiformis</name>
    <dbReference type="NCBI Taxonomy" id="36881"/>
    <lineage>
        <taxon>Eukaryota</taxon>
        <taxon>Viridiplantae</taxon>
        <taxon>Chlorophyta</taxon>
        <taxon>Pyramimonadophyceae</taxon>
        <taxon>Pyramimonadales</taxon>
        <taxon>Pyramimonadaceae</taxon>
        <taxon>Cymbomonas</taxon>
    </lineage>
</organism>
<sequence length="468" mass="54461">MLTDKDKLSTNRRRRFYLCCVIDHFHDVAIRASMDFSRNLELAATMDAKEDLSDQEMVQWLNDLDYESVDSEHNLHSYSMTQRVMLELHRMGLTYLRPNWLYGLPDAIQYGHVDYFGEMGCNVFANLWTRFQLKHDSEAIANSLWGERTERVETLRRAQHSCVEWRKTVPRWPPLELDAVQETPPPAPFVHAKSAEARTLCRVDLALAAKDGVTGEPWVTATLLTEKVPVNMQFVFASSRRLLAEVLCYSESDSLDTVLDAPPLWGETADIIQRAQTIYEDSSIYREWEVCIQDEHIACTAKKILERLDPVHKCFSTNRDRRFYLCTILKSFRDAAVDAYEVYSGALKRAAELDLREWPELELETWIADLNATNNNLTKRVNRYQLAHRVLLELHNFDFLYKRPNWLVGLPESLVYGHAAYFGIATRARGTYINLWRNFKQMDPPAIDEYLWSDAEDVMTMTHMLERS</sequence>
<reference evidence="1 2" key="1">
    <citation type="journal article" date="2015" name="Genome Biol. Evol.">
        <title>Comparative Genomics of a Bacterivorous Green Alga Reveals Evolutionary Causalities and Consequences of Phago-Mixotrophic Mode of Nutrition.</title>
        <authorList>
            <person name="Burns J.A."/>
            <person name="Paasch A."/>
            <person name="Narechania A."/>
            <person name="Kim E."/>
        </authorList>
    </citation>
    <scope>NUCLEOTIDE SEQUENCE [LARGE SCALE GENOMIC DNA]</scope>
    <source>
        <strain evidence="1 2">PLY_AMNH</strain>
    </source>
</reference>
<comment type="caution">
    <text evidence="1">The sequence shown here is derived from an EMBL/GenBank/DDBJ whole genome shotgun (WGS) entry which is preliminary data.</text>
</comment>
<evidence type="ECO:0000313" key="1">
    <source>
        <dbReference type="EMBL" id="KAK3248544.1"/>
    </source>
</evidence>
<proteinExistence type="predicted"/>
<dbReference type="EMBL" id="LGRX02027982">
    <property type="protein sequence ID" value="KAK3248544.1"/>
    <property type="molecule type" value="Genomic_DNA"/>
</dbReference>
<gene>
    <name evidence="1" type="ORF">CYMTET_41994</name>
</gene>
<accession>A0AAE0F1Y9</accession>
<keyword evidence="2" id="KW-1185">Reference proteome</keyword>
<dbReference type="AlphaFoldDB" id="A0AAE0F1Y9"/>
<name>A0AAE0F1Y9_9CHLO</name>
<protein>
    <submittedName>
        <fullName evidence="1">Uncharacterized protein</fullName>
    </submittedName>
</protein>
<evidence type="ECO:0000313" key="2">
    <source>
        <dbReference type="Proteomes" id="UP001190700"/>
    </source>
</evidence>